<comment type="caution">
    <text evidence="2">The sequence shown here is derived from an EMBL/GenBank/DDBJ whole genome shotgun (WGS) entry which is preliminary data.</text>
</comment>
<accession>A0ABS3X0V9</accession>
<sequence>MTPRILDGRRTADTAGEVTVFLIGMRVNRFRAVRRWLPVFAAMPRMLRELRADPGAGLLDSRLVTSGPREFGVIQHWESAEKLLAYAADTDREHRPAWAAFNRRARDAKGAVGIWHETYVVPTGAHESIYVDMPPYGLAAAHGSAPVGRRTDRAGQRLTAASGRP</sequence>
<proteinExistence type="predicted"/>
<protein>
    <submittedName>
        <fullName evidence="2">DUF4188 domain-containing protein</fullName>
    </submittedName>
</protein>
<dbReference type="Proteomes" id="UP001518976">
    <property type="component" value="Unassembled WGS sequence"/>
</dbReference>
<organism evidence="2 3">
    <name type="scientific">Streptomyces spirodelae</name>
    <dbReference type="NCBI Taxonomy" id="2812904"/>
    <lineage>
        <taxon>Bacteria</taxon>
        <taxon>Bacillati</taxon>
        <taxon>Actinomycetota</taxon>
        <taxon>Actinomycetes</taxon>
        <taxon>Kitasatosporales</taxon>
        <taxon>Streptomycetaceae</taxon>
        <taxon>Streptomyces</taxon>
    </lineage>
</organism>
<dbReference type="RefSeq" id="WP_209267782.1">
    <property type="nucleotide sequence ID" value="NZ_JAFFZN010000029.1"/>
</dbReference>
<evidence type="ECO:0000256" key="1">
    <source>
        <dbReference type="SAM" id="MobiDB-lite"/>
    </source>
</evidence>
<dbReference type="Pfam" id="PF13826">
    <property type="entry name" value="Monooxy_af470-like"/>
    <property type="match status" value="1"/>
</dbReference>
<keyword evidence="3" id="KW-1185">Reference proteome</keyword>
<reference evidence="2 3" key="1">
    <citation type="submission" date="2021-02" db="EMBL/GenBank/DDBJ databases">
        <title>Streptomyces spirodelae sp. nov., isolated from duckweed.</title>
        <authorList>
            <person name="Saimee Y."/>
            <person name="Duangmal K."/>
        </authorList>
    </citation>
    <scope>NUCLEOTIDE SEQUENCE [LARGE SCALE GENOMIC DNA]</scope>
    <source>
        <strain evidence="2 3">DW4-2</strain>
    </source>
</reference>
<evidence type="ECO:0000313" key="2">
    <source>
        <dbReference type="EMBL" id="MBO8189020.1"/>
    </source>
</evidence>
<dbReference type="EMBL" id="JAFFZN010000029">
    <property type="protein sequence ID" value="MBO8189020.1"/>
    <property type="molecule type" value="Genomic_DNA"/>
</dbReference>
<name>A0ABS3X0V9_9ACTN</name>
<gene>
    <name evidence="2" type="ORF">JW592_26655</name>
</gene>
<evidence type="ECO:0000313" key="3">
    <source>
        <dbReference type="Proteomes" id="UP001518976"/>
    </source>
</evidence>
<feature type="region of interest" description="Disordered" evidence="1">
    <location>
        <begin position="143"/>
        <end position="165"/>
    </location>
</feature>
<dbReference type="InterPro" id="IPR025444">
    <property type="entry name" value="Monooxy_af470"/>
</dbReference>